<dbReference type="InterPro" id="IPR017972">
    <property type="entry name" value="Cyt_P450_CS"/>
</dbReference>
<keyword evidence="9" id="KW-1133">Transmembrane helix</keyword>
<comment type="similarity">
    <text evidence="1 8">Belongs to the cytochrome P450 family.</text>
</comment>
<keyword evidence="6 8" id="KW-0503">Monooxygenase</keyword>
<keyword evidence="4 8" id="KW-0560">Oxidoreductase</keyword>
<name>A0A8K0MJJ4_9ROSA</name>
<comment type="caution">
    <text evidence="10">The sequence shown here is derived from an EMBL/GenBank/DDBJ whole genome shotgun (WGS) entry which is preliminary data.</text>
</comment>
<evidence type="ECO:0000256" key="5">
    <source>
        <dbReference type="ARBA" id="ARBA00023004"/>
    </source>
</evidence>
<feature type="binding site" description="axial binding residue" evidence="7">
    <location>
        <position position="467"/>
    </location>
    <ligand>
        <name>heme</name>
        <dbReference type="ChEBI" id="CHEBI:30413"/>
    </ligand>
    <ligandPart>
        <name>Fe</name>
        <dbReference type="ChEBI" id="CHEBI:18248"/>
    </ligandPart>
</feature>
<keyword evidence="11" id="KW-1185">Reference proteome</keyword>
<reference evidence="10" key="1">
    <citation type="submission" date="2020-03" db="EMBL/GenBank/DDBJ databases">
        <title>A high-quality chromosome-level genome assembly of a woody plant with both climbing and erect habits, Rhamnella rubrinervis.</title>
        <authorList>
            <person name="Lu Z."/>
            <person name="Yang Y."/>
            <person name="Zhu X."/>
            <person name="Sun Y."/>
        </authorList>
    </citation>
    <scope>NUCLEOTIDE SEQUENCE</scope>
    <source>
        <strain evidence="10">BYM</strain>
        <tissue evidence="10">Leaf</tissue>
    </source>
</reference>
<dbReference type="InterPro" id="IPR001128">
    <property type="entry name" value="Cyt_P450"/>
</dbReference>
<comment type="cofactor">
    <cofactor evidence="7">
        <name>heme</name>
        <dbReference type="ChEBI" id="CHEBI:30413"/>
    </cofactor>
</comment>
<evidence type="ECO:0000256" key="8">
    <source>
        <dbReference type="RuleBase" id="RU000461"/>
    </source>
</evidence>
<evidence type="ECO:0000256" key="4">
    <source>
        <dbReference type="ARBA" id="ARBA00023002"/>
    </source>
</evidence>
<evidence type="ECO:0000256" key="2">
    <source>
        <dbReference type="ARBA" id="ARBA00022617"/>
    </source>
</evidence>
<dbReference type="SUPFAM" id="SSF48264">
    <property type="entry name" value="Cytochrome P450"/>
    <property type="match status" value="1"/>
</dbReference>
<evidence type="ECO:0000256" key="3">
    <source>
        <dbReference type="ARBA" id="ARBA00022723"/>
    </source>
</evidence>
<dbReference type="FunFam" id="1.10.630.10:FF:000026">
    <property type="entry name" value="Cytochrome P450 82C4"/>
    <property type="match status" value="1"/>
</dbReference>
<keyword evidence="3 7" id="KW-0479">Metal-binding</keyword>
<evidence type="ECO:0008006" key="12">
    <source>
        <dbReference type="Google" id="ProtNLM"/>
    </source>
</evidence>
<dbReference type="InterPro" id="IPR036396">
    <property type="entry name" value="Cyt_P450_sf"/>
</dbReference>
<evidence type="ECO:0000313" key="11">
    <source>
        <dbReference type="Proteomes" id="UP000796880"/>
    </source>
</evidence>
<protein>
    <recommendedName>
        <fullName evidence="12">Cytochrome P450</fullName>
    </recommendedName>
</protein>
<keyword evidence="9" id="KW-0812">Transmembrane</keyword>
<dbReference type="OrthoDB" id="2789670at2759"/>
<dbReference type="Gene3D" id="1.10.630.10">
    <property type="entry name" value="Cytochrome P450"/>
    <property type="match status" value="1"/>
</dbReference>
<keyword evidence="5 7" id="KW-0408">Iron</keyword>
<accession>A0A8K0MJJ4</accession>
<evidence type="ECO:0000256" key="7">
    <source>
        <dbReference type="PIRSR" id="PIRSR602401-1"/>
    </source>
</evidence>
<feature type="transmembrane region" description="Helical" evidence="9">
    <location>
        <begin position="23"/>
        <end position="44"/>
    </location>
</feature>
<dbReference type="GO" id="GO:0004497">
    <property type="term" value="F:monooxygenase activity"/>
    <property type="evidence" value="ECO:0007669"/>
    <property type="project" value="UniProtKB-KW"/>
</dbReference>
<dbReference type="Proteomes" id="UP000796880">
    <property type="component" value="Unassembled WGS sequence"/>
</dbReference>
<sequence length="529" mass="59952">MITPALHSFTSWWSKTSPEKYDLLQVFFTLFAIFALLWYAWMFLKPKNRYSSPLPPGPMGLPLVGNLLGLDPELHTYFASLSQAYGPILKLQLGSKVGIVVSSPSLAREMLKDHDVTFANHEVSTAGRIMTYGGCDVLWTPYGAEWRMLRKVIVLKMLSNTTLDSFYALRRREVRQTVSYFYSKGGSRVNFGEQIFVTVLNVITNMIWGGTVKGEEKASLGAEFREVVSQMTQIAGKPNISDFYPGLARFDFQGIAKQSETLARRLDAIYERMIGQRRKLEESEVGEKSKDFLEFLLRLVDEQDDNSSTPLTLNHLKALFMDMVVAGSDTSSNTMEFAMAEIMNQPKVMSKIQQELDDVVGKHNIVEESHIHQLPYLEAVVKETLRLHSPVPLLVPRYPSETCIVGGYTIPKGSQIFINVWAIHRDPTHWENPLKFDPERFLNNNNKWDFSGSDFSYLPFGSGRRICVGIGMAERMVMYSLATLLHSFDWELPPGEKLDFSDKFGVILKKKTPLVAIPTPRLSDLALYT</sequence>
<evidence type="ECO:0000313" key="10">
    <source>
        <dbReference type="EMBL" id="KAF3448401.1"/>
    </source>
</evidence>
<dbReference type="CDD" id="cd11073">
    <property type="entry name" value="CYP76-like"/>
    <property type="match status" value="1"/>
</dbReference>
<dbReference type="GO" id="GO:0005506">
    <property type="term" value="F:iron ion binding"/>
    <property type="evidence" value="ECO:0007669"/>
    <property type="project" value="InterPro"/>
</dbReference>
<evidence type="ECO:0000256" key="6">
    <source>
        <dbReference type="ARBA" id="ARBA00023033"/>
    </source>
</evidence>
<keyword evidence="9" id="KW-0472">Membrane</keyword>
<dbReference type="PRINTS" id="PR00463">
    <property type="entry name" value="EP450I"/>
</dbReference>
<gene>
    <name evidence="10" type="ORF">FNV43_RR09114</name>
</gene>
<dbReference type="AlphaFoldDB" id="A0A8K0MJJ4"/>
<dbReference type="GO" id="GO:0016705">
    <property type="term" value="F:oxidoreductase activity, acting on paired donors, with incorporation or reduction of molecular oxygen"/>
    <property type="evidence" value="ECO:0007669"/>
    <property type="project" value="InterPro"/>
</dbReference>
<dbReference type="PANTHER" id="PTHR47951:SF3">
    <property type="entry name" value="CYTOCHROME P450, FAMILY 706, SUBFAMILY A, POLYPEPTIDE 4"/>
    <property type="match status" value="1"/>
</dbReference>
<organism evidence="10 11">
    <name type="scientific">Rhamnella rubrinervis</name>
    <dbReference type="NCBI Taxonomy" id="2594499"/>
    <lineage>
        <taxon>Eukaryota</taxon>
        <taxon>Viridiplantae</taxon>
        <taxon>Streptophyta</taxon>
        <taxon>Embryophyta</taxon>
        <taxon>Tracheophyta</taxon>
        <taxon>Spermatophyta</taxon>
        <taxon>Magnoliopsida</taxon>
        <taxon>eudicotyledons</taxon>
        <taxon>Gunneridae</taxon>
        <taxon>Pentapetalae</taxon>
        <taxon>rosids</taxon>
        <taxon>fabids</taxon>
        <taxon>Rosales</taxon>
        <taxon>Rhamnaceae</taxon>
        <taxon>rhamnoid group</taxon>
        <taxon>Rhamneae</taxon>
        <taxon>Rhamnella</taxon>
    </lineage>
</organism>
<dbReference type="PRINTS" id="PR00385">
    <property type="entry name" value="P450"/>
</dbReference>
<dbReference type="InterPro" id="IPR002401">
    <property type="entry name" value="Cyt_P450_E_grp-I"/>
</dbReference>
<proteinExistence type="inferred from homology"/>
<dbReference type="GO" id="GO:0020037">
    <property type="term" value="F:heme binding"/>
    <property type="evidence" value="ECO:0007669"/>
    <property type="project" value="InterPro"/>
</dbReference>
<dbReference type="PROSITE" id="PS00086">
    <property type="entry name" value="CYTOCHROME_P450"/>
    <property type="match status" value="1"/>
</dbReference>
<evidence type="ECO:0000256" key="1">
    <source>
        <dbReference type="ARBA" id="ARBA00010617"/>
    </source>
</evidence>
<dbReference type="EMBL" id="VOIH02000004">
    <property type="protein sequence ID" value="KAF3448401.1"/>
    <property type="molecule type" value="Genomic_DNA"/>
</dbReference>
<keyword evidence="2 7" id="KW-0349">Heme</keyword>
<evidence type="ECO:0000256" key="9">
    <source>
        <dbReference type="SAM" id="Phobius"/>
    </source>
</evidence>
<dbReference type="Pfam" id="PF00067">
    <property type="entry name" value="p450"/>
    <property type="match status" value="1"/>
</dbReference>
<dbReference type="PANTHER" id="PTHR47951">
    <property type="entry name" value="OS08G0547900 PROTEIN"/>
    <property type="match status" value="1"/>
</dbReference>